<evidence type="ECO:0000313" key="5">
    <source>
        <dbReference type="Proteomes" id="UP001147752"/>
    </source>
</evidence>
<evidence type="ECO:0000313" key="4">
    <source>
        <dbReference type="EMBL" id="KAJ5356081.1"/>
    </source>
</evidence>
<dbReference type="Pfam" id="PF10502">
    <property type="entry name" value="Peptidase_S26"/>
    <property type="match status" value="2"/>
</dbReference>
<dbReference type="Pfam" id="PF06884">
    <property type="entry name" value="DUF1264"/>
    <property type="match status" value="1"/>
</dbReference>
<gene>
    <name evidence="4" type="ORF">N7517_010690</name>
</gene>
<dbReference type="SUPFAM" id="SSF51306">
    <property type="entry name" value="LexA/Signal peptidase"/>
    <property type="match status" value="1"/>
</dbReference>
<accession>A0A9W9UVB2</accession>
<dbReference type="AlphaFoldDB" id="A0A9W9UVB2"/>
<dbReference type="GO" id="GO:0004252">
    <property type="term" value="F:serine-type endopeptidase activity"/>
    <property type="evidence" value="ECO:0007669"/>
    <property type="project" value="InterPro"/>
</dbReference>
<comment type="similarity">
    <text evidence="1">Belongs to the OBAP family.</text>
</comment>
<reference evidence="4" key="2">
    <citation type="journal article" date="2023" name="IMA Fungus">
        <title>Comparative genomic study of the Penicillium genus elucidates a diverse pangenome and 15 lateral gene transfer events.</title>
        <authorList>
            <person name="Petersen C."/>
            <person name="Sorensen T."/>
            <person name="Nielsen M.R."/>
            <person name="Sondergaard T.E."/>
            <person name="Sorensen J.L."/>
            <person name="Fitzpatrick D.A."/>
            <person name="Frisvad J.C."/>
            <person name="Nielsen K.L."/>
        </authorList>
    </citation>
    <scope>NUCLEOTIDE SEQUENCE</scope>
    <source>
        <strain evidence="4">IBT 3081</strain>
    </source>
</reference>
<evidence type="ECO:0000256" key="1">
    <source>
        <dbReference type="ARBA" id="ARBA00009740"/>
    </source>
</evidence>
<dbReference type="GO" id="GO:0016020">
    <property type="term" value="C:membrane"/>
    <property type="evidence" value="ECO:0007669"/>
    <property type="project" value="InterPro"/>
</dbReference>
<dbReference type="InterPro" id="IPR010686">
    <property type="entry name" value="OBAP-like"/>
</dbReference>
<feature type="domain" description="Peptidase S26" evidence="3">
    <location>
        <begin position="320"/>
        <end position="397"/>
    </location>
</feature>
<dbReference type="PANTHER" id="PTHR31360:SF0">
    <property type="entry name" value="OIL BODY-ASSOCIATED PROTEIN 1B"/>
    <property type="match status" value="1"/>
</dbReference>
<dbReference type="Gene3D" id="2.10.109.10">
    <property type="entry name" value="Umud Fragment, subunit A"/>
    <property type="match status" value="1"/>
</dbReference>
<dbReference type="RefSeq" id="XP_056574228.1">
    <property type="nucleotide sequence ID" value="XM_056728413.1"/>
</dbReference>
<dbReference type="InterPro" id="IPR036286">
    <property type="entry name" value="LexA/Signal_pep-like_sf"/>
</dbReference>
<feature type="active site" evidence="2">
    <location>
        <position position="385"/>
    </location>
</feature>
<dbReference type="CDD" id="cd06530">
    <property type="entry name" value="S26_SPase_I"/>
    <property type="match status" value="1"/>
</dbReference>
<proteinExistence type="inferred from homology"/>
<dbReference type="InterPro" id="IPR019533">
    <property type="entry name" value="Peptidase_S26"/>
</dbReference>
<dbReference type="Proteomes" id="UP001147752">
    <property type="component" value="Unassembled WGS sequence"/>
</dbReference>
<dbReference type="EMBL" id="JAPZBT010000006">
    <property type="protein sequence ID" value="KAJ5356081.1"/>
    <property type="molecule type" value="Genomic_DNA"/>
</dbReference>
<dbReference type="FunFam" id="2.10.109.10:FF:000015">
    <property type="entry name" value="Mitochondrial inner membrane protease subunit 1"/>
    <property type="match status" value="1"/>
</dbReference>
<dbReference type="PANTHER" id="PTHR31360">
    <property type="match status" value="1"/>
</dbReference>
<protein>
    <recommendedName>
        <fullName evidence="3">Peptidase S26 domain-containing protein</fullName>
    </recommendedName>
</protein>
<dbReference type="GeneID" id="81467596"/>
<feature type="domain" description="Peptidase S26" evidence="3">
    <location>
        <begin position="413"/>
        <end position="452"/>
    </location>
</feature>
<sequence>MSDGNKSSCCKGNELPGDPRTLKSRVLETGASLIQDFTPVKQICAHLNAFHVYANDPTRCVEANHYCTHLTEDIRQCLIYDSPEKNARFIGVEYMVSPRIFATLPAEERKLWHTHEFEVKSGMLAMPAPAGVPDAVWEAAETAEMHDVAPVYGKIYHFWQVDRGDPVPMGEPQLMGSFPSEESVKVAHPAGLDSLLEDRNKRFGVDHRQKAKKREGIEAVEKHPAGRLLDIEIQRDGDISWFKTQDILDDGRRGICGAKKWILKARYGHMTIPDRGMVDAARSGQDQASNSLHMEQLVRSLIRGFNLRTVGRLALNGTSTFCACALIWEHLITIQLSEGPSMYPTFDVRGDWLLISRMHRNGKGIEVGDVVRYGHPNFQGVHVAKRVVGMPGDFVCQDKPLSTGIGKEGNMIQIPEGHVFLAGDNLPWSRDSRNYGPVPMGLINGKIIARVWPLSKMGWVDNPLQPAQLEGQNI</sequence>
<dbReference type="GO" id="GO:0006465">
    <property type="term" value="P:signal peptide processing"/>
    <property type="evidence" value="ECO:0007669"/>
    <property type="project" value="InterPro"/>
</dbReference>
<comment type="caution">
    <text evidence="4">The sequence shown here is derived from an EMBL/GenBank/DDBJ whole genome shotgun (WGS) entry which is preliminary data.</text>
</comment>
<evidence type="ECO:0000256" key="2">
    <source>
        <dbReference type="PIRSR" id="PIRSR600223-1"/>
    </source>
</evidence>
<name>A0A9W9UVB2_9EURO</name>
<keyword evidence="5" id="KW-1185">Reference proteome</keyword>
<feature type="active site" evidence="2">
    <location>
        <position position="341"/>
    </location>
</feature>
<dbReference type="InterPro" id="IPR000223">
    <property type="entry name" value="Pept_S26A_signal_pept_1"/>
</dbReference>
<organism evidence="4 5">
    <name type="scientific">Penicillium concentricum</name>
    <dbReference type="NCBI Taxonomy" id="293559"/>
    <lineage>
        <taxon>Eukaryota</taxon>
        <taxon>Fungi</taxon>
        <taxon>Dikarya</taxon>
        <taxon>Ascomycota</taxon>
        <taxon>Pezizomycotina</taxon>
        <taxon>Eurotiomycetes</taxon>
        <taxon>Eurotiomycetidae</taxon>
        <taxon>Eurotiales</taxon>
        <taxon>Aspergillaceae</taxon>
        <taxon>Penicillium</taxon>
    </lineage>
</organism>
<reference evidence="4" key="1">
    <citation type="submission" date="2022-12" db="EMBL/GenBank/DDBJ databases">
        <authorList>
            <person name="Petersen C."/>
        </authorList>
    </citation>
    <scope>NUCLEOTIDE SEQUENCE</scope>
    <source>
        <strain evidence="4">IBT 3081</strain>
    </source>
</reference>
<evidence type="ECO:0000259" key="3">
    <source>
        <dbReference type="Pfam" id="PF10502"/>
    </source>
</evidence>
<dbReference type="OrthoDB" id="1901244at2759"/>
<dbReference type="PRINTS" id="PR00727">
    <property type="entry name" value="LEADERPTASE"/>
</dbReference>